<dbReference type="AlphaFoldDB" id="A0A098EDX3"/>
<organism evidence="2">
    <name type="scientific">groundwater metagenome</name>
    <dbReference type="NCBI Taxonomy" id="717931"/>
    <lineage>
        <taxon>unclassified sequences</taxon>
        <taxon>metagenomes</taxon>
        <taxon>ecological metagenomes</taxon>
    </lineage>
</organism>
<name>A0A098EDX3_9ZZZZ</name>
<gene>
    <name evidence="2" type="ORF">MSIBF_A4550001</name>
</gene>
<sequence length="104" mass="10864">MIAENLKTGKEYFGNLKNLGILSLVVIGILLILSGSVNAYSGGGGTCYCGNAITTLGGSATDACVDCSAALNDNTRCANRVNYVGTVPINNRTETCINNPRKFQ</sequence>
<accession>A0A098EDX3</accession>
<evidence type="ECO:0000256" key="1">
    <source>
        <dbReference type="SAM" id="Phobius"/>
    </source>
</evidence>
<keyword evidence="1" id="KW-0812">Transmembrane</keyword>
<reference evidence="2" key="1">
    <citation type="submission" date="2014-09" db="EMBL/GenBank/DDBJ databases">
        <authorList>
            <person name="Probst J Alexander"/>
        </authorList>
    </citation>
    <scope>NUCLEOTIDE SEQUENCE</scope>
</reference>
<protein>
    <submittedName>
        <fullName evidence="2">Uncharacterized protein</fullName>
    </submittedName>
</protein>
<dbReference type="EMBL" id="CCXY01000396">
    <property type="protein sequence ID" value="CEG13716.1"/>
    <property type="molecule type" value="Genomic_DNA"/>
</dbReference>
<feature type="transmembrane region" description="Helical" evidence="1">
    <location>
        <begin position="21"/>
        <end position="40"/>
    </location>
</feature>
<keyword evidence="1" id="KW-0472">Membrane</keyword>
<proteinExistence type="predicted"/>
<keyword evidence="1" id="KW-1133">Transmembrane helix</keyword>
<evidence type="ECO:0000313" key="2">
    <source>
        <dbReference type="EMBL" id="CEG13716.1"/>
    </source>
</evidence>